<dbReference type="AlphaFoldDB" id="A0A2S5KUA1"/>
<reference evidence="5 6" key="1">
    <citation type="submission" date="2018-02" db="EMBL/GenBank/DDBJ databases">
        <title>novel marine gammaproteobacteria from coastal saline agro ecosystem.</title>
        <authorList>
            <person name="Krishnan R."/>
            <person name="Ramesh Kumar N."/>
        </authorList>
    </citation>
    <scope>NUCLEOTIDE SEQUENCE [LARGE SCALE GENOMIC DNA]</scope>
    <source>
        <strain evidence="5 6">228</strain>
    </source>
</reference>
<dbReference type="PANTHER" id="PTHR30126:SF91">
    <property type="entry name" value="LYSR FAMILY TRANSCRIPTIONAL REGULATOR"/>
    <property type="match status" value="1"/>
</dbReference>
<evidence type="ECO:0000259" key="4">
    <source>
        <dbReference type="Pfam" id="PF03466"/>
    </source>
</evidence>
<sequence length="233" mass="25895">MLSQYADEDQQIKGEIDLQVASHVHCPPLDAALSQFHRLYPQVTYDIQVVPSVEILQNVAEGRVSIGVATMQKPHPSLAYHLLSHELMGFFCGPTHPLFGRDKLSSADLRGLDYVAFESDQPKEGLHGIARLRAAREISGNLIAVSPNEEEVLRLILAGVGYGALTLDTATPLLARGQLWQLPPFSELPTIDIHLVTSTQTELGRARQLFVEVLKEETEKFVRKRYFADMPEG</sequence>
<accession>A0A2S5KUA1</accession>
<evidence type="ECO:0000256" key="2">
    <source>
        <dbReference type="ARBA" id="ARBA00023015"/>
    </source>
</evidence>
<proteinExistence type="inferred from homology"/>
<keyword evidence="3" id="KW-0804">Transcription</keyword>
<keyword evidence="2" id="KW-0805">Transcription regulation</keyword>
<comment type="similarity">
    <text evidence="1">Belongs to the LysR transcriptional regulatory family.</text>
</comment>
<evidence type="ECO:0000256" key="3">
    <source>
        <dbReference type="ARBA" id="ARBA00023163"/>
    </source>
</evidence>
<dbReference type="Gene3D" id="3.40.190.290">
    <property type="match status" value="1"/>
</dbReference>
<dbReference type="GO" id="GO:0000976">
    <property type="term" value="F:transcription cis-regulatory region binding"/>
    <property type="evidence" value="ECO:0007669"/>
    <property type="project" value="TreeGrafter"/>
</dbReference>
<dbReference type="SUPFAM" id="SSF53850">
    <property type="entry name" value="Periplasmic binding protein-like II"/>
    <property type="match status" value="1"/>
</dbReference>
<comment type="caution">
    <text evidence="5">The sequence shown here is derived from an EMBL/GenBank/DDBJ whole genome shotgun (WGS) entry which is preliminary data.</text>
</comment>
<name>A0A2S5KUA1_9PROT</name>
<evidence type="ECO:0000313" key="6">
    <source>
        <dbReference type="Proteomes" id="UP000238196"/>
    </source>
</evidence>
<organism evidence="5 6">
    <name type="scientific">Proteobacteria bacterium 228</name>
    <dbReference type="NCBI Taxonomy" id="2083153"/>
    <lineage>
        <taxon>Bacteria</taxon>
        <taxon>Pseudomonadati</taxon>
        <taxon>Pseudomonadota</taxon>
    </lineage>
</organism>
<evidence type="ECO:0000313" key="5">
    <source>
        <dbReference type="EMBL" id="PPC77836.1"/>
    </source>
</evidence>
<dbReference type="EMBL" id="PRLP01000025">
    <property type="protein sequence ID" value="PPC77836.1"/>
    <property type="molecule type" value="Genomic_DNA"/>
</dbReference>
<dbReference type="Pfam" id="PF03466">
    <property type="entry name" value="LysR_substrate"/>
    <property type="match status" value="1"/>
</dbReference>
<evidence type="ECO:0000256" key="1">
    <source>
        <dbReference type="ARBA" id="ARBA00009437"/>
    </source>
</evidence>
<protein>
    <submittedName>
        <fullName evidence="5">LysR family transcriptional regulator</fullName>
    </submittedName>
</protein>
<dbReference type="GO" id="GO:0006355">
    <property type="term" value="P:regulation of DNA-templated transcription"/>
    <property type="evidence" value="ECO:0007669"/>
    <property type="project" value="TreeGrafter"/>
</dbReference>
<dbReference type="CDD" id="cd05466">
    <property type="entry name" value="PBP2_LTTR_substrate"/>
    <property type="match status" value="1"/>
</dbReference>
<feature type="domain" description="LysR substrate-binding" evidence="4">
    <location>
        <begin position="10"/>
        <end position="217"/>
    </location>
</feature>
<gene>
    <name evidence="5" type="ORF">C4K68_08540</name>
</gene>
<dbReference type="InterPro" id="IPR005119">
    <property type="entry name" value="LysR_subst-bd"/>
</dbReference>
<dbReference type="PANTHER" id="PTHR30126">
    <property type="entry name" value="HTH-TYPE TRANSCRIPTIONAL REGULATOR"/>
    <property type="match status" value="1"/>
</dbReference>
<dbReference type="Proteomes" id="UP000238196">
    <property type="component" value="Unassembled WGS sequence"/>
</dbReference>